<dbReference type="AlphaFoldDB" id="A0AAU7DD87"/>
<accession>A0AAU7DD87</accession>
<protein>
    <recommendedName>
        <fullName evidence="3">Antitoxin Xre/MbcA/ParS-like toxin-binding domain-containing protein</fullName>
    </recommendedName>
</protein>
<gene>
    <name evidence="2" type="ORF">P8936_06445</name>
</gene>
<feature type="region of interest" description="Disordered" evidence="1">
    <location>
        <begin position="1"/>
        <end position="26"/>
    </location>
</feature>
<reference evidence="2" key="1">
    <citation type="submission" date="2023-03" db="EMBL/GenBank/DDBJ databases">
        <title>Edaphobacter sp.</title>
        <authorList>
            <person name="Huber K.J."/>
            <person name="Papendorf J."/>
            <person name="Pilke C."/>
            <person name="Bunk B."/>
            <person name="Sproeer C."/>
            <person name="Pester M."/>
        </authorList>
    </citation>
    <scope>NUCLEOTIDE SEQUENCE</scope>
    <source>
        <strain evidence="2">DSM 109920</strain>
    </source>
</reference>
<dbReference type="EMBL" id="CP121195">
    <property type="protein sequence ID" value="XBH14791.1"/>
    <property type="molecule type" value="Genomic_DNA"/>
</dbReference>
<evidence type="ECO:0000313" key="2">
    <source>
        <dbReference type="EMBL" id="XBH14791.1"/>
    </source>
</evidence>
<dbReference type="RefSeq" id="WP_348270064.1">
    <property type="nucleotide sequence ID" value="NZ_CP121195.1"/>
</dbReference>
<evidence type="ECO:0000256" key="1">
    <source>
        <dbReference type="SAM" id="MobiDB-lite"/>
    </source>
</evidence>
<organism evidence="2">
    <name type="scientific">Edaphobacter paludis</name>
    <dbReference type="NCBI Taxonomy" id="3035702"/>
    <lineage>
        <taxon>Bacteria</taxon>
        <taxon>Pseudomonadati</taxon>
        <taxon>Acidobacteriota</taxon>
        <taxon>Terriglobia</taxon>
        <taxon>Terriglobales</taxon>
        <taxon>Acidobacteriaceae</taxon>
        <taxon>Edaphobacter</taxon>
    </lineage>
</organism>
<sequence length="150" mass="17386">MEERSHPTTRYQPAKVPDYSSSSITERRRLTGPTLRRFFKIMRKWKVSTKDARLLLGGITSRRFKQLSIHPEGRILNQDQLLRATNVIAIDQSLHKLLPRRQADKWVQAPNRQFCGGTPLYNMVGGGAITLWEWRQSLDKQVSESRAAER</sequence>
<evidence type="ECO:0008006" key="3">
    <source>
        <dbReference type="Google" id="ProtNLM"/>
    </source>
</evidence>
<name>A0AAU7DD87_9BACT</name>
<proteinExistence type="predicted"/>